<gene>
    <name evidence="13" type="primary">HRH4</name>
</gene>
<evidence type="ECO:0000256" key="8">
    <source>
        <dbReference type="ARBA" id="ARBA00023224"/>
    </source>
</evidence>
<dbReference type="SUPFAM" id="SSF81321">
    <property type="entry name" value="Family A G protein-coupled receptor-like"/>
    <property type="match status" value="1"/>
</dbReference>
<dbReference type="Proteomes" id="UP000291000">
    <property type="component" value="Chromosome 24"/>
</dbReference>
<evidence type="ECO:0000256" key="4">
    <source>
        <dbReference type="ARBA" id="ARBA00022989"/>
    </source>
</evidence>
<evidence type="ECO:0000256" key="11">
    <source>
        <dbReference type="SAM" id="Phobius"/>
    </source>
</evidence>
<dbReference type="PROSITE" id="PS00237">
    <property type="entry name" value="G_PROTEIN_RECEP_F1_1"/>
    <property type="match status" value="1"/>
</dbReference>
<name>A0A452DKI0_CAPHI</name>
<feature type="compositionally biased region" description="Polar residues" evidence="10">
    <location>
        <begin position="1"/>
        <end position="19"/>
    </location>
</feature>
<dbReference type="KEGG" id="chx:102188818"/>
<feature type="transmembrane region" description="Helical" evidence="11">
    <location>
        <begin position="361"/>
        <end position="377"/>
    </location>
</feature>
<feature type="transmembrane region" description="Helical" evidence="11">
    <location>
        <begin position="191"/>
        <end position="218"/>
    </location>
</feature>
<evidence type="ECO:0000256" key="5">
    <source>
        <dbReference type="ARBA" id="ARBA00023040"/>
    </source>
</evidence>
<dbReference type="EMBL" id="LWLT01000023">
    <property type="status" value="NOT_ANNOTATED_CDS"/>
    <property type="molecule type" value="Genomic_DNA"/>
</dbReference>
<accession>A0A452DKI0</accession>
<dbReference type="GO" id="GO:0030425">
    <property type="term" value="C:dendrite"/>
    <property type="evidence" value="ECO:0007669"/>
    <property type="project" value="TreeGrafter"/>
</dbReference>
<evidence type="ECO:0000256" key="3">
    <source>
        <dbReference type="ARBA" id="ARBA00022692"/>
    </source>
</evidence>
<evidence type="ECO:0000256" key="6">
    <source>
        <dbReference type="ARBA" id="ARBA00023136"/>
    </source>
</evidence>
<dbReference type="GO" id="GO:0043408">
    <property type="term" value="P:regulation of MAPK cascade"/>
    <property type="evidence" value="ECO:0007669"/>
    <property type="project" value="InterPro"/>
</dbReference>
<feature type="transmembrane region" description="Helical" evidence="11">
    <location>
        <begin position="150"/>
        <end position="171"/>
    </location>
</feature>
<organism evidence="13 15">
    <name type="scientific">Capra hircus</name>
    <name type="common">Goat</name>
    <dbReference type="NCBI Taxonomy" id="9925"/>
    <lineage>
        <taxon>Eukaryota</taxon>
        <taxon>Metazoa</taxon>
        <taxon>Chordata</taxon>
        <taxon>Craniata</taxon>
        <taxon>Vertebrata</taxon>
        <taxon>Euteleostomi</taxon>
        <taxon>Mammalia</taxon>
        <taxon>Eutheria</taxon>
        <taxon>Laurasiatheria</taxon>
        <taxon>Artiodactyla</taxon>
        <taxon>Ruminantia</taxon>
        <taxon>Pecora</taxon>
        <taxon>Bovidae</taxon>
        <taxon>Caprinae</taxon>
        <taxon>Capra</taxon>
    </lineage>
</organism>
<dbReference type="PRINTS" id="PR01726">
    <property type="entry name" value="HISTAMINEH4R"/>
</dbReference>
<comment type="similarity">
    <text evidence="9">Belongs to the G-protein coupled receptor 1 family.</text>
</comment>
<dbReference type="InterPro" id="IPR008102">
    <property type="entry name" value="Histamine_H4_rcpt"/>
</dbReference>
<keyword evidence="4 11" id="KW-1133">Transmembrane helix</keyword>
<keyword evidence="3 9" id="KW-0812">Transmembrane</keyword>
<evidence type="ECO:0000256" key="9">
    <source>
        <dbReference type="RuleBase" id="RU000688"/>
    </source>
</evidence>
<dbReference type="GeneID" id="102188818"/>
<dbReference type="InterPro" id="IPR017452">
    <property type="entry name" value="GPCR_Rhodpsn_7TM"/>
</dbReference>
<reference evidence="13 15" key="1">
    <citation type="submission" date="2016-04" db="EMBL/GenBank/DDBJ databases">
        <title>Polished mammalian reference genomes with single-molecule sequencing and chromosome conformation capture applied to the Capra hircus genome.</title>
        <authorList>
            <person name="Bickhart D.M."/>
            <person name="Koren S."/>
            <person name="Rosen B."/>
            <person name="Hastie A."/>
            <person name="Liachko I."/>
            <person name="Sullivan S.T."/>
            <person name="Burton J."/>
            <person name="Sayre B.L."/>
            <person name="Huson H.J."/>
            <person name="Lee J."/>
            <person name="Lam E."/>
            <person name="Kelley C.M."/>
            <person name="Hutchison J.L."/>
            <person name="Zhou Y."/>
            <person name="Sun J."/>
            <person name="Crisa A."/>
            <person name="Schwartz J.C."/>
            <person name="Hammond J.A."/>
            <person name="Schroeder S.G."/>
            <person name="Liu G.E."/>
            <person name="Dunham M."/>
            <person name="Shendure J."/>
            <person name="Sonstegard T.S."/>
            <person name="Phillippy A.M."/>
            <person name="Van Tassell C.P."/>
            <person name="Smith T.P."/>
        </authorList>
    </citation>
    <scope>NUCLEOTIDE SEQUENCE [LARGE SCALE GENOMIC DNA]</scope>
</reference>
<dbReference type="InterPro" id="IPR000276">
    <property type="entry name" value="GPCR_Rhodpsn"/>
</dbReference>
<keyword evidence="5 9" id="KW-0297">G-protein coupled receptor</keyword>
<feature type="transmembrane region" description="Helical" evidence="11">
    <location>
        <begin position="73"/>
        <end position="93"/>
    </location>
</feature>
<keyword evidence="7 9" id="KW-0675">Receptor</keyword>
<dbReference type="GO" id="GO:0004993">
    <property type="term" value="F:G protein-coupled serotonin receptor activity"/>
    <property type="evidence" value="ECO:0007669"/>
    <property type="project" value="TreeGrafter"/>
</dbReference>
<comment type="subcellular location">
    <subcellularLocation>
        <location evidence="1">Cell membrane</location>
        <topology evidence="1">Multi-pass membrane protein</topology>
    </subcellularLocation>
</comment>
<dbReference type="CTD" id="59340"/>
<keyword evidence="15" id="KW-1185">Reference proteome</keyword>
<dbReference type="GeneTree" id="ENSGT00940000162118"/>
<dbReference type="OrthoDB" id="10071887at2759"/>
<dbReference type="GO" id="GO:0007197">
    <property type="term" value="P:adenylate cyclase-inhibiting G protein-coupled acetylcholine receptor signaling pathway"/>
    <property type="evidence" value="ECO:0007669"/>
    <property type="project" value="TreeGrafter"/>
</dbReference>
<feature type="transmembrane region" description="Helical" evidence="11">
    <location>
        <begin position="321"/>
        <end position="341"/>
    </location>
</feature>
<keyword evidence="6 11" id="KW-0472">Membrane</keyword>
<dbReference type="Pfam" id="PF00001">
    <property type="entry name" value="7tm_1"/>
    <property type="match status" value="1"/>
</dbReference>
<reference evidence="13" key="3">
    <citation type="submission" date="2025-05" db="UniProtKB">
        <authorList>
            <consortium name="Ensembl"/>
        </authorList>
    </citation>
    <scope>IDENTIFICATION</scope>
</reference>
<proteinExistence type="inferred from homology"/>
<feature type="domain" description="G-protein coupled receptors family 1 profile" evidence="12">
    <location>
        <begin position="52"/>
        <end position="374"/>
    </location>
</feature>
<evidence type="ECO:0000256" key="2">
    <source>
        <dbReference type="ARBA" id="ARBA00022475"/>
    </source>
</evidence>
<feature type="region of interest" description="Disordered" evidence="10">
    <location>
        <begin position="1"/>
        <end position="23"/>
    </location>
</feature>
<feature type="transmembrane region" description="Helical" evidence="11">
    <location>
        <begin position="36"/>
        <end position="61"/>
    </location>
</feature>
<evidence type="ECO:0000256" key="7">
    <source>
        <dbReference type="ARBA" id="ARBA00023170"/>
    </source>
</evidence>
<dbReference type="GO" id="GO:0006954">
    <property type="term" value="P:inflammatory response"/>
    <property type="evidence" value="ECO:0007669"/>
    <property type="project" value="InterPro"/>
</dbReference>
<dbReference type="Ensembl" id="ENSCHIT00000000376.1">
    <property type="protein sequence ID" value="ENSCHIP00000000351.1"/>
    <property type="gene ID" value="ENSCHIG00000000251.1"/>
</dbReference>
<evidence type="ECO:0000259" key="12">
    <source>
        <dbReference type="PROSITE" id="PS50262"/>
    </source>
</evidence>
<evidence type="ECO:0000313" key="16">
    <source>
        <dbReference type="Proteomes" id="UP000694566"/>
    </source>
</evidence>
<dbReference type="STRING" id="9925.ENSCHIP00000000351"/>
<protein>
    <submittedName>
        <fullName evidence="13">Histamine receptor H4</fullName>
    </submittedName>
</protein>
<dbReference type="PANTHER" id="PTHR24247:SF199">
    <property type="entry name" value="HISTAMINE H4 RECEPTOR"/>
    <property type="match status" value="1"/>
</dbReference>
<dbReference type="GO" id="GO:0005886">
    <property type="term" value="C:plasma membrane"/>
    <property type="evidence" value="ECO:0007669"/>
    <property type="project" value="UniProtKB-SubCell"/>
</dbReference>
<dbReference type="GO" id="GO:0004969">
    <property type="term" value="F:histamine receptor activity"/>
    <property type="evidence" value="ECO:0007669"/>
    <property type="project" value="Ensembl"/>
</dbReference>
<dbReference type="GO" id="GO:0007204">
    <property type="term" value="P:positive regulation of cytosolic calcium ion concentration"/>
    <property type="evidence" value="ECO:0007669"/>
    <property type="project" value="InterPro"/>
</dbReference>
<reference evidence="14 16" key="2">
    <citation type="submission" date="2019-03" db="EMBL/GenBank/DDBJ databases">
        <title>Genome sequencing and reference-guided assembly of Black Bengal Goat (Capra hircus).</title>
        <authorList>
            <person name="Siddiki A.Z."/>
            <person name="Baten A."/>
            <person name="Billah M."/>
            <person name="Alam M.A.U."/>
            <person name="Shawrob K.S.M."/>
            <person name="Saha S."/>
            <person name="Chowdhury M."/>
            <person name="Rahman A.H."/>
            <person name="Stear M."/>
            <person name="Miah G."/>
            <person name="Das G.B."/>
            <person name="Hossain M.M."/>
            <person name="Kumkum M."/>
            <person name="Islam M.S."/>
            <person name="Mollah A.M."/>
            <person name="Ahsan A."/>
            <person name="Tusar F."/>
            <person name="Khan M.K.I."/>
        </authorList>
    </citation>
    <scope>NUCLEOTIDE SEQUENCE [LARGE SCALE GENOMIC DNA]</scope>
</reference>
<dbReference type="Gene3D" id="1.20.1070.10">
    <property type="entry name" value="Rhodopsin 7-helix transmembrane proteins"/>
    <property type="match status" value="1"/>
</dbReference>
<evidence type="ECO:0000313" key="15">
    <source>
        <dbReference type="Proteomes" id="UP000291000"/>
    </source>
</evidence>
<evidence type="ECO:0000256" key="10">
    <source>
        <dbReference type="SAM" id="MobiDB-lite"/>
    </source>
</evidence>
<dbReference type="PROSITE" id="PS50262">
    <property type="entry name" value="G_PROTEIN_RECEP_F1_2"/>
    <property type="match status" value="1"/>
</dbReference>
<dbReference type="RefSeq" id="XP_005697168.1">
    <property type="nucleotide sequence ID" value="XM_005697111.3"/>
</dbReference>
<keyword evidence="2" id="KW-1003">Cell membrane</keyword>
<dbReference type="GO" id="GO:0045202">
    <property type="term" value="C:synapse"/>
    <property type="evidence" value="ECO:0007669"/>
    <property type="project" value="TreeGrafter"/>
</dbReference>
<dbReference type="GO" id="GO:0007187">
    <property type="term" value="P:G protein-coupled receptor signaling pathway, coupled to cyclic nucleotide second messenger"/>
    <property type="evidence" value="ECO:0007669"/>
    <property type="project" value="TreeGrafter"/>
</dbReference>
<dbReference type="Ensembl" id="ENSCHIT00010043188.1">
    <property type="protein sequence ID" value="ENSCHIP00010030661.1"/>
    <property type="gene ID" value="ENSCHIG00010022771.1"/>
</dbReference>
<dbReference type="PRINTS" id="PR00237">
    <property type="entry name" value="GPCRRHODOPSN"/>
</dbReference>
<evidence type="ECO:0000256" key="1">
    <source>
        <dbReference type="ARBA" id="ARBA00004651"/>
    </source>
</evidence>
<dbReference type="AlphaFoldDB" id="A0A452DKI0"/>
<sequence>MSTYGTNSSHVMPFTNDTNSSDERTASNDINSFSNIALAFLMSLLAFAIMLGNAVVILAFVVDKNLRHRSNYFFLNLAVSDFFVGVISIPLFIPHKLFNWKFENNICVFWLTTDYLLCTASVYNIVLISFDRYQSVSNAVSYRAQHTGTLKTVTLMVAVWVAAFLVHGPILVSETRKELGADCKPEFLEKWHILALTLLFEFVIPVLLVAYFNMYIYWSLWKRSHLSRGHSGFISAPSSSSGRSFRNGLFSRPSLSNLEESAASLRSEKSGRKSSLLSSLRPQMNSLTASKTSSLSHSDSLALHQREHLELRRGKKLAKSLAILLGVFAVCWAPYSLFTIIRSCHGTHSDLSNAVYEFTFWLQWFNSFVNPFLYPLCHKSFQKAFLKLFRVKKQSILSHNRSTSS</sequence>
<feature type="transmembrane region" description="Helical" evidence="11">
    <location>
        <begin position="108"/>
        <end position="130"/>
    </location>
</feature>
<evidence type="ECO:0000313" key="14">
    <source>
        <dbReference type="Ensembl" id="ENSCHIP00010030661.1"/>
    </source>
</evidence>
<keyword evidence="8 9" id="KW-0807">Transducer</keyword>
<dbReference type="SMART" id="SM01381">
    <property type="entry name" value="7TM_GPCR_Srsx"/>
    <property type="match status" value="1"/>
</dbReference>
<dbReference type="OMA" id="CVFWLIT"/>
<dbReference type="Bgee" id="ENSCHIG00000000251">
    <property type="expression patterns" value="Expressed in spleen and 1 other cell type or tissue"/>
</dbReference>
<evidence type="ECO:0000313" key="13">
    <source>
        <dbReference type="Ensembl" id="ENSCHIP00000000351.1"/>
    </source>
</evidence>
<dbReference type="PANTHER" id="PTHR24247">
    <property type="entry name" value="5-HYDROXYTRYPTAMINE RECEPTOR"/>
    <property type="match status" value="1"/>
</dbReference>
<dbReference type="GO" id="GO:0016907">
    <property type="term" value="F:G protein-coupled acetylcholine receptor activity"/>
    <property type="evidence" value="ECO:0007669"/>
    <property type="project" value="TreeGrafter"/>
</dbReference>